<proteinExistence type="predicted"/>
<organism evidence="2 3">
    <name type="scientific">Acetobacter vaccinii</name>
    <dbReference type="NCBI Taxonomy" id="2592655"/>
    <lineage>
        <taxon>Bacteria</taxon>
        <taxon>Pseudomonadati</taxon>
        <taxon>Pseudomonadota</taxon>
        <taxon>Alphaproteobacteria</taxon>
        <taxon>Acetobacterales</taxon>
        <taxon>Acetobacteraceae</taxon>
        <taxon>Acetobacter</taxon>
    </lineage>
</organism>
<gene>
    <name evidence="2" type="ORF">FLP30_05640</name>
</gene>
<sequence length="295" mass="30730">MSHAPTTGGGPVHVIGASGRCGQAVCRALLQRGTPVVALARSQARLHGSGLTANPGLTPRTADLTDPAGTLRAALADATHIVCTAHARLLPALLAAAPPTARLVCLGSTRKLTRWPDAHGNGVLAGERALLESGRSGAILHPSMIYGARGENNVQRLAALLRYLPVVPLPVGGKALVQPIYQDDVTACILAALHAPWHGPQAIIIAGAEAVPYWRFTQMVAQAAGLTPRPVLSLPAGFLRLAARATPYLPFLPTISPNEIRRLTEDKAFNTTPMQTLLGVSPTGLASGLARTFTD</sequence>
<dbReference type="Proteomes" id="UP000324536">
    <property type="component" value="Chromosome"/>
</dbReference>
<name>A0A5C1YTE6_9PROT</name>
<dbReference type="PANTHER" id="PTHR12126:SF11">
    <property type="entry name" value="NADH DEHYDROGENASE [UBIQUINONE] 1 ALPHA SUBCOMPLEX SUBUNIT 9, MITOCHONDRIAL"/>
    <property type="match status" value="1"/>
</dbReference>
<dbReference type="PANTHER" id="PTHR12126">
    <property type="entry name" value="NADH-UBIQUINONE OXIDOREDUCTASE 39 KDA SUBUNIT-RELATED"/>
    <property type="match status" value="1"/>
</dbReference>
<feature type="domain" description="NAD(P)-binding" evidence="1">
    <location>
        <begin position="16"/>
        <end position="87"/>
    </location>
</feature>
<evidence type="ECO:0000313" key="3">
    <source>
        <dbReference type="Proteomes" id="UP000324536"/>
    </source>
</evidence>
<dbReference type="OrthoDB" id="9811425at2"/>
<dbReference type="InterPro" id="IPR051207">
    <property type="entry name" value="ComplexI_NDUFA9_subunit"/>
</dbReference>
<reference evidence="2 3" key="1">
    <citation type="submission" date="2019-09" db="EMBL/GenBank/DDBJ databases">
        <title>Genome sequencing of strain KACC 21233.</title>
        <authorList>
            <person name="Heo J."/>
            <person name="Kim S.-J."/>
            <person name="Kim J.-S."/>
            <person name="Hong S.-B."/>
            <person name="Kwon S.-W."/>
        </authorList>
    </citation>
    <scope>NUCLEOTIDE SEQUENCE [LARGE SCALE GENOMIC DNA]</scope>
    <source>
        <strain evidence="2 3">KACC 21233</strain>
    </source>
</reference>
<dbReference type="Pfam" id="PF13460">
    <property type="entry name" value="NAD_binding_10"/>
    <property type="match status" value="1"/>
</dbReference>
<dbReference type="Gene3D" id="3.40.50.720">
    <property type="entry name" value="NAD(P)-binding Rossmann-like Domain"/>
    <property type="match status" value="1"/>
</dbReference>
<dbReference type="InterPro" id="IPR016040">
    <property type="entry name" value="NAD(P)-bd_dom"/>
</dbReference>
<dbReference type="SUPFAM" id="SSF51735">
    <property type="entry name" value="NAD(P)-binding Rossmann-fold domains"/>
    <property type="match status" value="1"/>
</dbReference>
<dbReference type="AlphaFoldDB" id="A0A5C1YTE6"/>
<dbReference type="EMBL" id="CP043506">
    <property type="protein sequence ID" value="QEO18579.1"/>
    <property type="molecule type" value="Genomic_DNA"/>
</dbReference>
<accession>A0A5C1YTE6</accession>
<protein>
    <submittedName>
        <fullName evidence="2">NAD(P)H-binding protein</fullName>
    </submittedName>
</protein>
<evidence type="ECO:0000259" key="1">
    <source>
        <dbReference type="Pfam" id="PF13460"/>
    </source>
</evidence>
<dbReference type="GO" id="GO:0044877">
    <property type="term" value="F:protein-containing complex binding"/>
    <property type="evidence" value="ECO:0007669"/>
    <property type="project" value="TreeGrafter"/>
</dbReference>
<evidence type="ECO:0000313" key="2">
    <source>
        <dbReference type="EMBL" id="QEO18579.1"/>
    </source>
</evidence>
<dbReference type="KEGG" id="acek:FLP30_05640"/>
<dbReference type="InterPro" id="IPR036291">
    <property type="entry name" value="NAD(P)-bd_dom_sf"/>
</dbReference>
<keyword evidence="3" id="KW-1185">Reference proteome</keyword>